<dbReference type="AlphaFoldDB" id="K9VUF8"/>
<evidence type="ECO:0000313" key="1">
    <source>
        <dbReference type="EMBL" id="AFZ10845.1"/>
    </source>
</evidence>
<dbReference type="KEGG" id="oni:Osc7112_6746"/>
<gene>
    <name evidence="1" type="ORF">Osc7112_6746</name>
</gene>
<keyword evidence="1" id="KW-0614">Plasmid</keyword>
<dbReference type="EMBL" id="CP003617">
    <property type="protein sequence ID" value="AFZ10845.1"/>
    <property type="molecule type" value="Genomic_DNA"/>
</dbReference>
<geneLocation type="plasmid" evidence="1 2">
    <name>pOSC7112.03</name>
</geneLocation>
<sequence length="172" mass="19007">MQGDRALAGYRTNDSLAIIDISRLLRLQTGGQGAIALGVLRRYSTASTRIRRAMLGSIVKAAVLYTNRLAPGFNIDSRSRQAQFYQSPNSQEPNFRALAVESDRSLTSTPKNSYGTLAKTIKTINCSFLPPLLRLFDMACYATGALMRRIEEDSRGVGVQKITPKTTIIYKK</sequence>
<proteinExistence type="predicted"/>
<organism evidence="1 2">
    <name type="scientific">Phormidium nigroviride PCC 7112</name>
    <dbReference type="NCBI Taxonomy" id="179408"/>
    <lineage>
        <taxon>Bacteria</taxon>
        <taxon>Bacillati</taxon>
        <taxon>Cyanobacteriota</taxon>
        <taxon>Cyanophyceae</taxon>
        <taxon>Oscillatoriophycideae</taxon>
        <taxon>Oscillatoriales</taxon>
        <taxon>Oscillatoriaceae</taxon>
        <taxon>Phormidium</taxon>
    </lineage>
</organism>
<keyword evidence="2" id="KW-1185">Reference proteome</keyword>
<dbReference type="HOGENOM" id="CLU_1553742_0_0_3"/>
<dbReference type="Proteomes" id="UP000010478">
    <property type="component" value="Plasmid pOSC7112.03"/>
</dbReference>
<evidence type="ECO:0000313" key="2">
    <source>
        <dbReference type="Proteomes" id="UP000010478"/>
    </source>
</evidence>
<protein>
    <submittedName>
        <fullName evidence="1">Uncharacterized protein</fullName>
    </submittedName>
</protein>
<reference evidence="1 2" key="1">
    <citation type="submission" date="2012-05" db="EMBL/GenBank/DDBJ databases">
        <title>Finished plasmid 3 of genome of Oscillatoria sp. PCC 7112.</title>
        <authorList>
            <consortium name="US DOE Joint Genome Institute"/>
            <person name="Gugger M."/>
            <person name="Coursin T."/>
            <person name="Rippka R."/>
            <person name="Tandeau De Marsac N."/>
            <person name="Huntemann M."/>
            <person name="Wei C.-L."/>
            <person name="Han J."/>
            <person name="Detter J.C."/>
            <person name="Han C."/>
            <person name="Tapia R."/>
            <person name="Davenport K."/>
            <person name="Daligault H."/>
            <person name="Erkkila T."/>
            <person name="Gu W."/>
            <person name="Munk A.C.C."/>
            <person name="Teshima H."/>
            <person name="Xu Y."/>
            <person name="Chain P."/>
            <person name="Chen A."/>
            <person name="Krypides N."/>
            <person name="Mavromatis K."/>
            <person name="Markowitz V."/>
            <person name="Szeto E."/>
            <person name="Ivanova N."/>
            <person name="Mikhailova N."/>
            <person name="Ovchinnikova G."/>
            <person name="Pagani I."/>
            <person name="Pati A."/>
            <person name="Goodwin L."/>
            <person name="Peters L."/>
            <person name="Pitluck S."/>
            <person name="Woyke T."/>
            <person name="Kerfeld C."/>
        </authorList>
    </citation>
    <scope>NUCLEOTIDE SEQUENCE [LARGE SCALE GENOMIC DNA]</scope>
    <source>
        <strain evidence="1 2">PCC 7112</strain>
        <plasmid evidence="1 2">pOSC7112.03</plasmid>
    </source>
</reference>
<name>K9VUF8_9CYAN</name>
<accession>K9VUF8</accession>